<feature type="region of interest" description="Disordered" evidence="5">
    <location>
        <begin position="295"/>
        <end position="333"/>
    </location>
</feature>
<evidence type="ECO:0000256" key="5">
    <source>
        <dbReference type="SAM" id="MobiDB-lite"/>
    </source>
</evidence>
<organism evidence="6">
    <name type="scientific">Oryza glumipatula</name>
    <dbReference type="NCBI Taxonomy" id="40148"/>
    <lineage>
        <taxon>Eukaryota</taxon>
        <taxon>Viridiplantae</taxon>
        <taxon>Streptophyta</taxon>
        <taxon>Embryophyta</taxon>
        <taxon>Tracheophyta</taxon>
        <taxon>Spermatophyta</taxon>
        <taxon>Magnoliopsida</taxon>
        <taxon>Liliopsida</taxon>
        <taxon>Poales</taxon>
        <taxon>Poaceae</taxon>
        <taxon>BOP clade</taxon>
        <taxon>Oryzoideae</taxon>
        <taxon>Oryzeae</taxon>
        <taxon>Oryzinae</taxon>
        <taxon>Oryza</taxon>
    </lineage>
</organism>
<keyword evidence="4" id="KW-0539">Nucleus</keyword>
<sequence length="405" mass="44841">MPVLVFVCGDQALLFLVVVFLLPGLHRRRALPSHRRHRRRFFLAGLLSPGALRDPLPLAGWPGAPVGRTAAPAHRARRAPTALGKLPRRIVLIRFNRLPEDLCFFSCMMDSKGKVKKETDGLPPRKGGLKFAPKVRPKKAPKIVPKTEPAEESKDETVDKELLMKLKTSQSTDPFVRKFKTEKKEMRTQVAFGQGNSSYARSFPMQSSADGSASKLPKEYVEPWDYTHSDYPVTLPLRRPYSGDPEILNEEEFGESSATGAQDGELTAAEELGLMHRSDKAQLLFFQMPASLPLPKQPDSVAETDKGDGVDAEPTSTSSKEMHAGTRPPKVLGSKLKDLPEGFMGKILVYRSGKVKMKIGDSLFDEVAAINAREKHCCTLGEISKRAIVTPDIEHLLDSFDKMEA</sequence>
<dbReference type="AlphaFoldDB" id="A0A0D9ZK46"/>
<dbReference type="PANTHER" id="PTHR13408">
    <property type="entry name" value="DNA-DIRECTED RNA POLYMERASE III"/>
    <property type="match status" value="1"/>
</dbReference>
<dbReference type="GO" id="GO:0003677">
    <property type="term" value="F:DNA binding"/>
    <property type="evidence" value="ECO:0007669"/>
    <property type="project" value="InterPro"/>
</dbReference>
<accession>A0A0D9ZK46</accession>
<keyword evidence="2" id="KW-0240">DNA-directed RNA polymerase</keyword>
<evidence type="ECO:0000256" key="3">
    <source>
        <dbReference type="ARBA" id="ARBA00023163"/>
    </source>
</evidence>
<evidence type="ECO:0000256" key="1">
    <source>
        <dbReference type="ARBA" id="ARBA00004123"/>
    </source>
</evidence>
<dbReference type="Pfam" id="PF05132">
    <property type="entry name" value="RNA_pol_Rpc4"/>
    <property type="match status" value="1"/>
</dbReference>
<reference evidence="6" key="1">
    <citation type="submission" date="2015-04" db="UniProtKB">
        <authorList>
            <consortium name="EnsemblPlants"/>
        </authorList>
    </citation>
    <scope>IDENTIFICATION</scope>
</reference>
<evidence type="ECO:0000313" key="7">
    <source>
        <dbReference type="Proteomes" id="UP000026961"/>
    </source>
</evidence>
<dbReference type="Proteomes" id="UP000026961">
    <property type="component" value="Chromosome 4"/>
</dbReference>
<keyword evidence="7" id="KW-1185">Reference proteome</keyword>
<reference evidence="6" key="2">
    <citation type="submission" date="2018-05" db="EMBL/GenBank/DDBJ databases">
        <title>OgluRS3 (Oryza glumaepatula Reference Sequence Version 3).</title>
        <authorList>
            <person name="Zhang J."/>
            <person name="Kudrna D."/>
            <person name="Lee S."/>
            <person name="Talag J."/>
            <person name="Welchert J."/>
            <person name="Wing R.A."/>
        </authorList>
    </citation>
    <scope>NUCLEOTIDE SEQUENCE [LARGE SCALE GENOMIC DNA]</scope>
</reference>
<evidence type="ECO:0000256" key="4">
    <source>
        <dbReference type="ARBA" id="ARBA00023242"/>
    </source>
</evidence>
<keyword evidence="3" id="KW-0804">Transcription</keyword>
<dbReference type="GO" id="GO:0005666">
    <property type="term" value="C:RNA polymerase III complex"/>
    <property type="evidence" value="ECO:0007669"/>
    <property type="project" value="InterPro"/>
</dbReference>
<feature type="compositionally biased region" description="Basic and acidic residues" evidence="5">
    <location>
        <begin position="148"/>
        <end position="157"/>
    </location>
</feature>
<dbReference type="GO" id="GO:0042797">
    <property type="term" value="P:tRNA transcription by RNA polymerase III"/>
    <property type="evidence" value="ECO:0007669"/>
    <property type="project" value="TreeGrafter"/>
</dbReference>
<protein>
    <submittedName>
        <fullName evidence="6">Uncharacterized protein</fullName>
    </submittedName>
</protein>
<dbReference type="EnsemblPlants" id="OGLUM04G10570.1">
    <property type="protein sequence ID" value="OGLUM04G10570.1"/>
    <property type="gene ID" value="OGLUM04G10570"/>
</dbReference>
<evidence type="ECO:0000313" key="6">
    <source>
        <dbReference type="EnsemblPlants" id="OGLUM04G10570.1"/>
    </source>
</evidence>
<evidence type="ECO:0000256" key="2">
    <source>
        <dbReference type="ARBA" id="ARBA00022478"/>
    </source>
</evidence>
<dbReference type="STRING" id="40148.A0A0D9ZK46"/>
<dbReference type="PANTHER" id="PTHR13408:SF0">
    <property type="entry name" value="DNA-DIRECTED RNA POLYMERASE III SUBUNIT RPC4"/>
    <property type="match status" value="1"/>
</dbReference>
<dbReference type="Gramene" id="OGLUM04G10570.1">
    <property type="protein sequence ID" value="OGLUM04G10570.1"/>
    <property type="gene ID" value="OGLUM04G10570"/>
</dbReference>
<dbReference type="eggNOG" id="KOG3122">
    <property type="taxonomic scope" value="Eukaryota"/>
</dbReference>
<proteinExistence type="predicted"/>
<name>A0A0D9ZK46_9ORYZ</name>
<dbReference type="InterPro" id="IPR007811">
    <property type="entry name" value="RPC4"/>
</dbReference>
<feature type="region of interest" description="Disordered" evidence="5">
    <location>
        <begin position="137"/>
        <end position="157"/>
    </location>
</feature>
<dbReference type="HOGENOM" id="CLU_052742_1_0_1"/>
<comment type="subcellular location">
    <subcellularLocation>
        <location evidence="1">Nucleus</location>
    </subcellularLocation>
</comment>